<dbReference type="NCBIfam" id="TIGR03533">
    <property type="entry name" value="L3_gln_methyl"/>
    <property type="match status" value="1"/>
</dbReference>
<accession>A0A2W5PQG3</accession>
<dbReference type="GO" id="GO:0032259">
    <property type="term" value="P:methylation"/>
    <property type="evidence" value="ECO:0007669"/>
    <property type="project" value="UniProtKB-KW"/>
</dbReference>
<dbReference type="GO" id="GO:0003676">
    <property type="term" value="F:nucleic acid binding"/>
    <property type="evidence" value="ECO:0007669"/>
    <property type="project" value="InterPro"/>
</dbReference>
<feature type="domain" description="Methyltransferase small" evidence="4">
    <location>
        <begin position="150"/>
        <end position="231"/>
    </location>
</feature>
<evidence type="ECO:0000256" key="1">
    <source>
        <dbReference type="ARBA" id="ARBA00022603"/>
    </source>
</evidence>
<evidence type="ECO:0000256" key="2">
    <source>
        <dbReference type="ARBA" id="ARBA00022679"/>
    </source>
</evidence>
<dbReference type="InterPro" id="IPR029063">
    <property type="entry name" value="SAM-dependent_MTases_sf"/>
</dbReference>
<comment type="caution">
    <text evidence="5">The sequence shown here is derived from an EMBL/GenBank/DDBJ whole genome shotgun (WGS) entry which is preliminary data.</text>
</comment>
<dbReference type="InterPro" id="IPR017127">
    <property type="entry name" value="Ribosome_uL3_MTase"/>
</dbReference>
<dbReference type="AlphaFoldDB" id="A0A2W5PQG3"/>
<dbReference type="InterPro" id="IPR002052">
    <property type="entry name" value="DNA_methylase_N6_adenine_CS"/>
</dbReference>
<keyword evidence="3" id="KW-0949">S-adenosyl-L-methionine</keyword>
<dbReference type="SUPFAM" id="SSF53335">
    <property type="entry name" value="S-adenosyl-L-methionine-dependent methyltransferases"/>
    <property type="match status" value="1"/>
</dbReference>
<protein>
    <submittedName>
        <fullName evidence="5">50S ribosomal protein L3 N(5)-glutamine methyltransferase</fullName>
    </submittedName>
</protein>
<dbReference type="GO" id="GO:0005840">
    <property type="term" value="C:ribosome"/>
    <property type="evidence" value="ECO:0007669"/>
    <property type="project" value="UniProtKB-KW"/>
</dbReference>
<organism evidence="5 6">
    <name type="scientific">Micavibrio aeruginosavorus</name>
    <dbReference type="NCBI Taxonomy" id="349221"/>
    <lineage>
        <taxon>Bacteria</taxon>
        <taxon>Pseudomonadati</taxon>
        <taxon>Bdellovibrionota</taxon>
        <taxon>Bdellovibrionia</taxon>
        <taxon>Bdellovibrionales</taxon>
        <taxon>Pseudobdellovibrionaceae</taxon>
        <taxon>Micavibrio</taxon>
    </lineage>
</organism>
<evidence type="ECO:0000313" key="6">
    <source>
        <dbReference type="Proteomes" id="UP000249417"/>
    </source>
</evidence>
<keyword evidence="5" id="KW-0687">Ribonucleoprotein</keyword>
<keyword evidence="1 5" id="KW-0489">Methyltransferase</keyword>
<proteinExistence type="predicted"/>
<dbReference type="InterPro" id="IPR004556">
    <property type="entry name" value="HemK-like"/>
</dbReference>
<dbReference type="Pfam" id="PF05175">
    <property type="entry name" value="MTS"/>
    <property type="match status" value="1"/>
</dbReference>
<evidence type="ECO:0000259" key="4">
    <source>
        <dbReference type="Pfam" id="PF05175"/>
    </source>
</evidence>
<dbReference type="PANTHER" id="PTHR47806">
    <property type="entry name" value="50S RIBOSOMAL PROTEIN L3 GLUTAMINE METHYLTRANSFERASE"/>
    <property type="match status" value="1"/>
</dbReference>
<name>A0A2W5PQG3_9BACT</name>
<keyword evidence="5" id="KW-0689">Ribosomal protein</keyword>
<evidence type="ECO:0000313" key="5">
    <source>
        <dbReference type="EMBL" id="PZQ46917.1"/>
    </source>
</evidence>
<dbReference type="NCBIfam" id="TIGR00536">
    <property type="entry name" value="hemK_fam"/>
    <property type="match status" value="1"/>
</dbReference>
<dbReference type="InterPro" id="IPR007848">
    <property type="entry name" value="Small_mtfrase_dom"/>
</dbReference>
<gene>
    <name evidence="5" type="ORF">DI551_04300</name>
</gene>
<dbReference type="Gene3D" id="3.40.50.150">
    <property type="entry name" value="Vaccinia Virus protein VP39"/>
    <property type="match status" value="1"/>
</dbReference>
<dbReference type="GO" id="GO:0005829">
    <property type="term" value="C:cytosol"/>
    <property type="evidence" value="ECO:0007669"/>
    <property type="project" value="TreeGrafter"/>
</dbReference>
<keyword evidence="2 5" id="KW-0808">Transferase</keyword>
<dbReference type="PANTHER" id="PTHR47806:SF1">
    <property type="entry name" value="RIBOSOMAL PROTEIN UL3 GLUTAMINE METHYLTRANSFERASE"/>
    <property type="match status" value="1"/>
</dbReference>
<reference evidence="5 6" key="1">
    <citation type="submission" date="2017-08" db="EMBL/GenBank/DDBJ databases">
        <title>Infants hospitalized years apart are colonized by the same room-sourced microbial strains.</title>
        <authorList>
            <person name="Brooks B."/>
            <person name="Olm M.R."/>
            <person name="Firek B.A."/>
            <person name="Baker R."/>
            <person name="Thomas B.C."/>
            <person name="Morowitz M.J."/>
            <person name="Banfield J.F."/>
        </authorList>
    </citation>
    <scope>NUCLEOTIDE SEQUENCE [LARGE SCALE GENOMIC DNA]</scope>
    <source>
        <strain evidence="5">S2_005_002_R2_29</strain>
    </source>
</reference>
<dbReference type="CDD" id="cd02440">
    <property type="entry name" value="AdoMet_MTases"/>
    <property type="match status" value="1"/>
</dbReference>
<evidence type="ECO:0000256" key="3">
    <source>
        <dbReference type="ARBA" id="ARBA00022691"/>
    </source>
</evidence>
<dbReference type="PIRSF" id="PIRSF037167">
    <property type="entry name" value="Mtase_YfcB_prd"/>
    <property type="match status" value="1"/>
</dbReference>
<dbReference type="Proteomes" id="UP000249417">
    <property type="component" value="Unassembled WGS sequence"/>
</dbReference>
<dbReference type="EMBL" id="QFQB01000020">
    <property type="protein sequence ID" value="PZQ46917.1"/>
    <property type="molecule type" value="Genomic_DNA"/>
</dbReference>
<dbReference type="PROSITE" id="PS00092">
    <property type="entry name" value="N6_MTASE"/>
    <property type="match status" value="1"/>
</dbReference>
<sequence length="315" mass="35253">MKDIKKTAIPSPQSIPSGIADIASDLQTVCDFVRYGVSRFNESGLTYGHGTDNAADEAAFMVLEGLHLPIDSLEPYWNARLTMAERTRLAGLINRRAETRLPAPYLLNKAYIQGFPFYVDERVIVPRSFIAEILCREDGFSRIPDYNAVTSILDLCTGSGCLGIIAAHLFPNATVDLVDLSPDAIEVAKRNIKDYELEDRVRPYQGDLFAPLKGKKYDLIITNPPYVDREGMQNLPEEFRFEPEMALAAGDDGLDIVHRILEEAPNYLTNDGGIICELGRCGPDLSDAREDLPFLWLDTENSSGEVFWLKKKDFR</sequence>
<dbReference type="GO" id="GO:0036009">
    <property type="term" value="F:protein-glutamine N-methyltransferase activity"/>
    <property type="evidence" value="ECO:0007669"/>
    <property type="project" value="InterPro"/>
</dbReference>